<evidence type="ECO:0000313" key="2">
    <source>
        <dbReference type="EMBL" id="QEO14167.1"/>
    </source>
</evidence>
<feature type="domain" description="Polysaccharide pyruvyl transferase" evidence="1">
    <location>
        <begin position="141"/>
        <end position="379"/>
    </location>
</feature>
<dbReference type="PANTHER" id="PTHR36836:SF1">
    <property type="entry name" value="COLANIC ACID BIOSYNTHESIS PROTEIN WCAK"/>
    <property type="match status" value="1"/>
</dbReference>
<reference evidence="2 3" key="1">
    <citation type="submission" date="2019-09" db="EMBL/GenBank/DDBJ databases">
        <title>Genome sequencing of strain KACC 19306.</title>
        <authorList>
            <person name="Heo J."/>
            <person name="Kim S.-J."/>
            <person name="Kim J.-S."/>
            <person name="Hong S.-B."/>
            <person name="Kwon S.-W."/>
        </authorList>
    </citation>
    <scope>NUCLEOTIDE SEQUENCE [LARGE SCALE GENOMIC DNA]</scope>
    <source>
        <strain evidence="2 3">KACC 19306</strain>
    </source>
</reference>
<accession>A0A5C1YGL4</accession>
<dbReference type="RefSeq" id="WP_149160188.1">
    <property type="nucleotide sequence ID" value="NZ_CP043505.1"/>
</dbReference>
<dbReference type="EMBL" id="CP043505">
    <property type="protein sequence ID" value="QEO14167.1"/>
    <property type="molecule type" value="Genomic_DNA"/>
</dbReference>
<protein>
    <recommendedName>
        <fullName evidence="1">Polysaccharide pyruvyl transferase domain-containing protein</fullName>
    </recommendedName>
</protein>
<dbReference type="Proteomes" id="UP000324678">
    <property type="component" value="Chromosome"/>
</dbReference>
<dbReference type="PANTHER" id="PTHR36836">
    <property type="entry name" value="COLANIC ACID BIOSYNTHESIS PROTEIN WCAK"/>
    <property type="match status" value="1"/>
</dbReference>
<evidence type="ECO:0000313" key="3">
    <source>
        <dbReference type="Proteomes" id="UP000324678"/>
    </source>
</evidence>
<dbReference type="KEGG" id="ail:FLP10_06850"/>
<sequence length="475" mass="48954">MNPSRLVRRARARAEEIVAASAIAARRDRARIARAVQRAQAGAAGAPGVSNRSDAAGSAPHLLLASAGAGNIGDQAMLDAFVERVDGPVVVVIRRIGDFAMPPGADDRVSFVPLGELIYGGGFGGGGFGGGRLGGGRLGGDVRGAELEAFGALLATARSCSVIGADVMDGRYSPRGSVRRATLAEAAVRAGVPSRILGFSWNAHPHRRARAALRRAGAAGVVSLVRDPVSAARARIDDIPGVVDTADLVFAARDVDPGAATRLLGPEDGPVVLVNASALVGRDHDQVGEYRRIVNALRAGGDRVLLVPHVSRPSSDDVAACRAVFEAVGDDPGVGLVDRLLTPAEIRGLAARARLVVTGRMHLAIMALRAGVPAITLATQGKVEGLMRLVGVPELCVEPGPDLGERVLAVARRLESDPAARTRIRVAHDRLRTLAQRNTIGLPLPAAPVAAPVTFADLAPTAPPSSPTDPRAVPA</sequence>
<proteinExistence type="predicted"/>
<gene>
    <name evidence="2" type="ORF">FLP10_06850</name>
</gene>
<dbReference type="InterPro" id="IPR007345">
    <property type="entry name" value="Polysacch_pyruvyl_Trfase"/>
</dbReference>
<dbReference type="Pfam" id="PF04230">
    <property type="entry name" value="PS_pyruv_trans"/>
    <property type="match status" value="1"/>
</dbReference>
<dbReference type="AlphaFoldDB" id="A0A5C1YGL4"/>
<keyword evidence="3" id="KW-1185">Reference proteome</keyword>
<name>A0A5C1YGL4_9MICO</name>
<organism evidence="2 3">
    <name type="scientific">Agromyces intestinalis</name>
    <dbReference type="NCBI Taxonomy" id="2592652"/>
    <lineage>
        <taxon>Bacteria</taxon>
        <taxon>Bacillati</taxon>
        <taxon>Actinomycetota</taxon>
        <taxon>Actinomycetes</taxon>
        <taxon>Micrococcales</taxon>
        <taxon>Microbacteriaceae</taxon>
        <taxon>Agromyces</taxon>
    </lineage>
</organism>
<dbReference type="OrthoDB" id="9770347at2"/>
<evidence type="ECO:0000259" key="1">
    <source>
        <dbReference type="Pfam" id="PF04230"/>
    </source>
</evidence>